<feature type="region of interest" description="Disordered" evidence="1">
    <location>
        <begin position="111"/>
        <end position="138"/>
    </location>
</feature>
<keyword evidence="2" id="KW-0255">Endonuclease</keyword>
<evidence type="ECO:0000313" key="2">
    <source>
        <dbReference type="EMBL" id="ALP47743.1"/>
    </source>
</evidence>
<evidence type="ECO:0000313" key="3">
    <source>
        <dbReference type="Proteomes" id="UP000230040"/>
    </source>
</evidence>
<dbReference type="SUPFAM" id="SSF54060">
    <property type="entry name" value="His-Me finger endonucleases"/>
    <property type="match status" value="1"/>
</dbReference>
<reference evidence="2 3" key="1">
    <citation type="journal article" date="2016" name="PLoS ONE">
        <title>Genomic Characterization of the Novel Aeromonas hydrophila Phage Ahp1 Suggests the Derivation of a New Subgroup from phiKMV-Like Family.</title>
        <authorList>
            <person name="Wang J.B."/>
            <person name="Lin N.T."/>
            <person name="Tseng Y.H."/>
            <person name="Weng S.F."/>
        </authorList>
    </citation>
    <scope>NUCLEOTIDE SEQUENCE [LARGE SCALE GENOMIC DNA]</scope>
</reference>
<keyword evidence="2" id="KW-0378">Hydrolase</keyword>
<dbReference type="EMBL" id="KT949345">
    <property type="protein sequence ID" value="ALP47743.1"/>
    <property type="molecule type" value="Genomic_DNA"/>
</dbReference>
<dbReference type="InterPro" id="IPR038563">
    <property type="entry name" value="Endonuclease_7_sf"/>
</dbReference>
<proteinExistence type="predicted"/>
<protein>
    <submittedName>
        <fullName evidence="2">Putative DNA endonuclease</fullName>
    </submittedName>
</protein>
<gene>
    <name evidence="2" type="ORF">Ahp1_24</name>
</gene>
<name>A0A1S5Q8E5_9CAUD</name>
<dbReference type="Proteomes" id="UP000230040">
    <property type="component" value="Segment"/>
</dbReference>
<dbReference type="InterPro" id="IPR044925">
    <property type="entry name" value="His-Me_finger_sf"/>
</dbReference>
<organism evidence="2 3">
    <name type="scientific">Aeromonas phage Ahp1</name>
    <dbReference type="NCBI Taxonomy" id="1747286"/>
    <lineage>
        <taxon>Viruses</taxon>
        <taxon>Duplodnaviria</taxon>
        <taxon>Heunggongvirae</taxon>
        <taxon>Uroviricota</taxon>
        <taxon>Caudoviricetes</taxon>
        <taxon>Autographivirales</taxon>
        <taxon>Autonotataviridae</taxon>
        <taxon>Melnykvirinae</taxon>
        <taxon>Ahphunavirus</taxon>
        <taxon>Ahphunavirus Ahp1</taxon>
    </lineage>
</organism>
<keyword evidence="3" id="KW-1185">Reference proteome</keyword>
<dbReference type="Gene3D" id="3.40.1800.10">
    <property type="entry name" value="His-Me finger endonucleases"/>
    <property type="match status" value="1"/>
</dbReference>
<sequence>MRKLTRSQLNALKYQLIEKVKACPLCGKPFSGMEPKNVVVDHDHMTGEVRGVLCRGCNGAEGKVANAAGRWAGLGMDYSKIVPWLEKLVAYLRQPGQGVLYPTHLSEAEKKQKAGNARLQAAQAKARARQKQARERKA</sequence>
<dbReference type="InterPro" id="IPR004211">
    <property type="entry name" value="Endonuclease_7"/>
</dbReference>
<dbReference type="GO" id="GO:0004519">
    <property type="term" value="F:endonuclease activity"/>
    <property type="evidence" value="ECO:0007669"/>
    <property type="project" value="UniProtKB-KW"/>
</dbReference>
<feature type="compositionally biased region" description="Low complexity" evidence="1">
    <location>
        <begin position="114"/>
        <end position="125"/>
    </location>
</feature>
<dbReference type="Pfam" id="PF02945">
    <property type="entry name" value="Endonuclease_7"/>
    <property type="match status" value="1"/>
</dbReference>
<keyword evidence="2" id="KW-0540">Nuclease</keyword>
<evidence type="ECO:0000256" key="1">
    <source>
        <dbReference type="SAM" id="MobiDB-lite"/>
    </source>
</evidence>
<accession>A0A1S5Q8E5</accession>